<keyword evidence="2" id="KW-1185">Reference proteome</keyword>
<protein>
    <submittedName>
        <fullName evidence="1">Uncharacterized protein</fullName>
    </submittedName>
</protein>
<evidence type="ECO:0000313" key="1">
    <source>
        <dbReference type="EMBL" id="GLS85756.1"/>
    </source>
</evidence>
<dbReference type="RefSeq" id="WP_284323979.1">
    <property type="nucleotide sequence ID" value="NZ_BSPP01000004.1"/>
</dbReference>
<gene>
    <name evidence="1" type="ORF">GCM10010873_07300</name>
</gene>
<proteinExistence type="predicted"/>
<comment type="caution">
    <text evidence="1">The sequence shown here is derived from an EMBL/GenBank/DDBJ whole genome shotgun (WGS) entry which is preliminary data.</text>
</comment>
<dbReference type="AlphaFoldDB" id="A0AA37TZJ3"/>
<reference evidence="1 2" key="1">
    <citation type="journal article" date="2014" name="Int. J. Syst. Evol. Microbiol.">
        <title>Complete genome sequence of Corynebacterium casei LMG S-19264T (=DSM 44701T), isolated from a smear-ripened cheese.</title>
        <authorList>
            <consortium name="US DOE Joint Genome Institute (JGI-PGF)"/>
            <person name="Walter F."/>
            <person name="Albersmeier A."/>
            <person name="Kalinowski J."/>
            <person name="Ruckert C."/>
        </authorList>
    </citation>
    <scope>NUCLEOTIDE SEQUENCE [LARGE SCALE GENOMIC DNA]</scope>
    <source>
        <strain evidence="1 2">NBRC 111766</strain>
    </source>
</reference>
<name>A0AA37TZJ3_9RHOB</name>
<dbReference type="EMBL" id="BSPP01000004">
    <property type="protein sequence ID" value="GLS85756.1"/>
    <property type="molecule type" value="Genomic_DNA"/>
</dbReference>
<evidence type="ECO:0000313" key="2">
    <source>
        <dbReference type="Proteomes" id="UP001157355"/>
    </source>
</evidence>
<organism evidence="1 2">
    <name type="scientific">Cypionkella aquatica</name>
    <dbReference type="NCBI Taxonomy" id="1756042"/>
    <lineage>
        <taxon>Bacteria</taxon>
        <taxon>Pseudomonadati</taxon>
        <taxon>Pseudomonadota</taxon>
        <taxon>Alphaproteobacteria</taxon>
        <taxon>Rhodobacterales</taxon>
        <taxon>Paracoccaceae</taxon>
        <taxon>Cypionkella</taxon>
    </lineage>
</organism>
<accession>A0AA37TZJ3</accession>
<dbReference type="Proteomes" id="UP001157355">
    <property type="component" value="Unassembled WGS sequence"/>
</dbReference>
<sequence>MATYRHDWELGPVSPTVTALRAMAILQARPNDIFPFTVSGRGGVSSIRLGIIYDLIDTVGPFNNMGTGSDPVQVSVVTSLMFTFNTLAGHHRGAGQTISFECAEVGGNVQLSQYGTYVSTLAHPLTSLFNLGANAGASGAWALQAHNLRLALGIATVPVRFTVW</sequence>